<gene>
    <name evidence="2" type="ORF">GUJ93_ZPchr0002g26273</name>
</gene>
<reference evidence="2" key="2">
    <citation type="submission" date="2021-02" db="EMBL/GenBank/DDBJ databases">
        <authorList>
            <person name="Kimball J.A."/>
            <person name="Haas M.W."/>
            <person name="Macchietto M."/>
            <person name="Kono T."/>
            <person name="Duquette J."/>
            <person name="Shao M."/>
        </authorList>
    </citation>
    <scope>NUCLEOTIDE SEQUENCE</scope>
    <source>
        <tissue evidence="2">Fresh leaf tissue</tissue>
    </source>
</reference>
<sequence>MPPRRGHGHQPRLPACLSRSRPSSRARCRGKRGNHPVRGPRRPAAPCRAALASRQTLSAAAVRPPTRCTPHRRQPPPRTLRGLRVPTRRAARVSGDPVSAGVTLPAAFSYHPPTSAAAPGPPPPPR</sequence>
<accession>A0A8J5REG0</accession>
<proteinExistence type="predicted"/>
<dbReference type="AlphaFoldDB" id="A0A8J5REG0"/>
<organism evidence="2 3">
    <name type="scientific">Zizania palustris</name>
    <name type="common">Northern wild rice</name>
    <dbReference type="NCBI Taxonomy" id="103762"/>
    <lineage>
        <taxon>Eukaryota</taxon>
        <taxon>Viridiplantae</taxon>
        <taxon>Streptophyta</taxon>
        <taxon>Embryophyta</taxon>
        <taxon>Tracheophyta</taxon>
        <taxon>Spermatophyta</taxon>
        <taxon>Magnoliopsida</taxon>
        <taxon>Liliopsida</taxon>
        <taxon>Poales</taxon>
        <taxon>Poaceae</taxon>
        <taxon>BOP clade</taxon>
        <taxon>Oryzoideae</taxon>
        <taxon>Oryzeae</taxon>
        <taxon>Zizaniinae</taxon>
        <taxon>Zizania</taxon>
    </lineage>
</organism>
<dbReference type="Proteomes" id="UP000729402">
    <property type="component" value="Unassembled WGS sequence"/>
</dbReference>
<keyword evidence="3" id="KW-1185">Reference proteome</keyword>
<reference evidence="2" key="1">
    <citation type="journal article" date="2021" name="bioRxiv">
        <title>Whole Genome Assembly and Annotation of Northern Wild Rice, Zizania palustris L., Supports a Whole Genome Duplication in the Zizania Genus.</title>
        <authorList>
            <person name="Haas M."/>
            <person name="Kono T."/>
            <person name="Macchietto M."/>
            <person name="Millas R."/>
            <person name="McGilp L."/>
            <person name="Shao M."/>
            <person name="Duquette J."/>
            <person name="Hirsch C.N."/>
            <person name="Kimball J."/>
        </authorList>
    </citation>
    <scope>NUCLEOTIDE SEQUENCE</scope>
    <source>
        <tissue evidence="2">Fresh leaf tissue</tissue>
    </source>
</reference>
<feature type="region of interest" description="Disordered" evidence="1">
    <location>
        <begin position="1"/>
        <end position="126"/>
    </location>
</feature>
<feature type="compositionally biased region" description="Basic residues" evidence="1">
    <location>
        <begin position="22"/>
        <end position="41"/>
    </location>
</feature>
<name>A0A8J5REG0_ZIZPA</name>
<feature type="compositionally biased region" description="Low complexity" evidence="1">
    <location>
        <begin position="12"/>
        <end position="21"/>
    </location>
</feature>
<evidence type="ECO:0000313" key="3">
    <source>
        <dbReference type="Proteomes" id="UP000729402"/>
    </source>
</evidence>
<comment type="caution">
    <text evidence="2">The sequence shown here is derived from an EMBL/GenBank/DDBJ whole genome shotgun (WGS) entry which is preliminary data.</text>
</comment>
<evidence type="ECO:0000256" key="1">
    <source>
        <dbReference type="SAM" id="MobiDB-lite"/>
    </source>
</evidence>
<feature type="compositionally biased region" description="Basic residues" evidence="1">
    <location>
        <begin position="1"/>
        <end position="10"/>
    </location>
</feature>
<protein>
    <submittedName>
        <fullName evidence="2">Uncharacterized protein</fullName>
    </submittedName>
</protein>
<dbReference type="EMBL" id="JAAALK010000287">
    <property type="protein sequence ID" value="KAG8057725.1"/>
    <property type="molecule type" value="Genomic_DNA"/>
</dbReference>
<feature type="compositionally biased region" description="Low complexity" evidence="1">
    <location>
        <begin position="42"/>
        <end position="54"/>
    </location>
</feature>
<evidence type="ECO:0000313" key="2">
    <source>
        <dbReference type="EMBL" id="KAG8057725.1"/>
    </source>
</evidence>